<evidence type="ECO:0000256" key="1">
    <source>
        <dbReference type="ARBA" id="ARBA00004370"/>
    </source>
</evidence>
<dbReference type="PANTHER" id="PTHR46330:SF6">
    <property type="entry name" value="HEMATOPOIETIC DEATH RECEPTOR-RELATED"/>
    <property type="match status" value="1"/>
</dbReference>
<accession>A0AA85F8Z4</accession>
<dbReference type="CDD" id="cd00185">
    <property type="entry name" value="TNFRSF"/>
    <property type="match status" value="1"/>
</dbReference>
<dbReference type="Gene3D" id="2.10.50.10">
    <property type="entry name" value="Tumor Necrosis Factor Receptor, subunit A, domain 2"/>
    <property type="match status" value="1"/>
</dbReference>
<feature type="chain" id="PRO_5041649552" description="EGF-like domain-containing protein" evidence="11">
    <location>
        <begin position="19"/>
        <end position="3007"/>
    </location>
</feature>
<dbReference type="SMART" id="SM00208">
    <property type="entry name" value="TNFR"/>
    <property type="match status" value="1"/>
</dbReference>
<dbReference type="PROSITE" id="PS01187">
    <property type="entry name" value="EGF_CA"/>
    <property type="match status" value="1"/>
</dbReference>
<dbReference type="GO" id="GO:0016020">
    <property type="term" value="C:membrane"/>
    <property type="evidence" value="ECO:0007669"/>
    <property type="project" value="UniProtKB-SubCell"/>
</dbReference>
<dbReference type="Proteomes" id="UP000050792">
    <property type="component" value="Unassembled WGS sequence"/>
</dbReference>
<feature type="compositionally biased region" description="Polar residues" evidence="9">
    <location>
        <begin position="1043"/>
        <end position="1059"/>
    </location>
</feature>
<keyword evidence="14" id="KW-1185">Reference proteome</keyword>
<dbReference type="InterPro" id="IPR001881">
    <property type="entry name" value="EGF-like_Ca-bd_dom"/>
</dbReference>
<protein>
    <recommendedName>
        <fullName evidence="16">EGF-like domain-containing protein</fullName>
    </recommendedName>
</protein>
<feature type="signal peptide" evidence="11">
    <location>
        <begin position="1"/>
        <end position="18"/>
    </location>
</feature>
<feature type="disulfide bond" evidence="7">
    <location>
        <begin position="1194"/>
        <end position="1203"/>
    </location>
</feature>
<keyword evidence="2" id="KW-0677">Repeat</keyword>
<keyword evidence="10" id="KW-0812">Transmembrane</keyword>
<feature type="region of interest" description="Disordered" evidence="9">
    <location>
        <begin position="2523"/>
        <end position="2569"/>
    </location>
</feature>
<dbReference type="PROSITE" id="PS00010">
    <property type="entry name" value="ASX_HYDROXYL"/>
    <property type="match status" value="1"/>
</dbReference>
<feature type="domain" description="EGF-like" evidence="12">
    <location>
        <begin position="1163"/>
        <end position="1204"/>
    </location>
</feature>
<dbReference type="WBParaSite" id="SRDH1_40960.1">
    <property type="protein sequence ID" value="SRDH1_40960.1"/>
    <property type="gene ID" value="SRDH1_40960"/>
</dbReference>
<evidence type="ECO:0000256" key="11">
    <source>
        <dbReference type="SAM" id="SignalP"/>
    </source>
</evidence>
<keyword evidence="7" id="KW-0245">EGF-like domain</keyword>
<feature type="repeat" description="TNFR-Cys" evidence="8">
    <location>
        <begin position="1206"/>
        <end position="1250"/>
    </location>
</feature>
<feature type="transmembrane region" description="Helical" evidence="10">
    <location>
        <begin position="114"/>
        <end position="141"/>
    </location>
</feature>
<dbReference type="InterPro" id="IPR018097">
    <property type="entry name" value="EGF_Ca-bd_CS"/>
</dbReference>
<dbReference type="InterPro" id="IPR052491">
    <property type="entry name" value="TNFRSF10"/>
</dbReference>
<evidence type="ECO:0000256" key="9">
    <source>
        <dbReference type="SAM" id="MobiDB-lite"/>
    </source>
</evidence>
<reference evidence="14" key="1">
    <citation type="submission" date="2022-06" db="EMBL/GenBank/DDBJ databases">
        <authorList>
            <person name="Berger JAMES D."/>
            <person name="Berger JAMES D."/>
        </authorList>
    </citation>
    <scope>NUCLEOTIDE SEQUENCE [LARGE SCALE GENOMIC DNA]</scope>
</reference>
<evidence type="ECO:0000256" key="3">
    <source>
        <dbReference type="ARBA" id="ARBA00023136"/>
    </source>
</evidence>
<keyword evidence="10" id="KW-1133">Transmembrane helix</keyword>
<feature type="transmembrane region" description="Helical" evidence="10">
    <location>
        <begin position="2226"/>
        <end position="2252"/>
    </location>
</feature>
<dbReference type="PROSITE" id="PS50050">
    <property type="entry name" value="TNFR_NGFR_2"/>
    <property type="match status" value="1"/>
</dbReference>
<evidence type="ECO:0008006" key="16">
    <source>
        <dbReference type="Google" id="ProtNLM"/>
    </source>
</evidence>
<evidence type="ECO:0000313" key="15">
    <source>
        <dbReference type="WBParaSite" id="SRDH1_40960.1"/>
    </source>
</evidence>
<feature type="compositionally biased region" description="Polar residues" evidence="9">
    <location>
        <begin position="2541"/>
        <end position="2557"/>
    </location>
</feature>
<evidence type="ECO:0000256" key="5">
    <source>
        <dbReference type="ARBA" id="ARBA00023170"/>
    </source>
</evidence>
<keyword evidence="5" id="KW-0675">Receptor</keyword>
<proteinExistence type="predicted"/>
<feature type="compositionally biased region" description="Polar residues" evidence="9">
    <location>
        <begin position="887"/>
        <end position="905"/>
    </location>
</feature>
<feature type="compositionally biased region" description="Basic and acidic residues" evidence="9">
    <location>
        <begin position="2527"/>
        <end position="2538"/>
    </location>
</feature>
<comment type="subcellular location">
    <subcellularLocation>
        <location evidence="1">Membrane</location>
    </subcellularLocation>
</comment>
<evidence type="ECO:0000259" key="12">
    <source>
        <dbReference type="PROSITE" id="PS50026"/>
    </source>
</evidence>
<keyword evidence="3 10" id="KW-0472">Membrane</keyword>
<organism evidence="14 15">
    <name type="scientific">Schistosoma rodhaini</name>
    <dbReference type="NCBI Taxonomy" id="6188"/>
    <lineage>
        <taxon>Eukaryota</taxon>
        <taxon>Metazoa</taxon>
        <taxon>Spiralia</taxon>
        <taxon>Lophotrochozoa</taxon>
        <taxon>Platyhelminthes</taxon>
        <taxon>Trematoda</taxon>
        <taxon>Digenea</taxon>
        <taxon>Strigeidida</taxon>
        <taxon>Schistosomatoidea</taxon>
        <taxon>Schistosomatidae</taxon>
        <taxon>Schistosoma</taxon>
    </lineage>
</organism>
<evidence type="ECO:0000256" key="10">
    <source>
        <dbReference type="SAM" id="Phobius"/>
    </source>
</evidence>
<reference evidence="15" key="2">
    <citation type="submission" date="2023-11" db="UniProtKB">
        <authorList>
            <consortium name="WormBaseParasite"/>
        </authorList>
    </citation>
    <scope>IDENTIFICATION</scope>
</reference>
<evidence type="ECO:0000256" key="7">
    <source>
        <dbReference type="PROSITE-ProRule" id="PRU00076"/>
    </source>
</evidence>
<feature type="region of interest" description="Disordered" evidence="9">
    <location>
        <begin position="1950"/>
        <end position="1978"/>
    </location>
</feature>
<feature type="disulfide bond" evidence="8">
    <location>
        <begin position="1232"/>
        <end position="1250"/>
    </location>
</feature>
<evidence type="ECO:0000256" key="6">
    <source>
        <dbReference type="ARBA" id="ARBA00023180"/>
    </source>
</evidence>
<feature type="transmembrane region" description="Helical" evidence="10">
    <location>
        <begin position="2158"/>
        <end position="2180"/>
    </location>
</feature>
<keyword evidence="11" id="KW-0732">Signal</keyword>
<dbReference type="InterPro" id="IPR000152">
    <property type="entry name" value="EGF-type_Asp/Asn_hydroxyl_site"/>
</dbReference>
<dbReference type="InterPro" id="IPR001368">
    <property type="entry name" value="TNFR/NGFR_Cys_rich_reg"/>
</dbReference>
<dbReference type="PROSITE" id="PS50026">
    <property type="entry name" value="EGF_3"/>
    <property type="match status" value="1"/>
</dbReference>
<feature type="region of interest" description="Disordered" evidence="9">
    <location>
        <begin position="887"/>
        <end position="911"/>
    </location>
</feature>
<dbReference type="PANTHER" id="PTHR46330">
    <property type="entry name" value="TUMOR NECROSIS FACTOR RECEPTOR SUPERFAMILY MEMBER 10B"/>
    <property type="match status" value="1"/>
</dbReference>
<feature type="region of interest" description="Disordered" evidence="9">
    <location>
        <begin position="1039"/>
        <end position="1059"/>
    </location>
</feature>
<evidence type="ECO:0000313" key="14">
    <source>
        <dbReference type="Proteomes" id="UP000050792"/>
    </source>
</evidence>
<keyword evidence="4 7" id="KW-1015">Disulfide bond</keyword>
<feature type="region of interest" description="Disordered" evidence="9">
    <location>
        <begin position="767"/>
        <end position="809"/>
    </location>
</feature>
<dbReference type="InterPro" id="IPR000742">
    <property type="entry name" value="EGF"/>
</dbReference>
<feature type="compositionally biased region" description="Polar residues" evidence="9">
    <location>
        <begin position="1955"/>
        <end position="1978"/>
    </location>
</feature>
<dbReference type="SMART" id="SM00179">
    <property type="entry name" value="EGF_CA"/>
    <property type="match status" value="1"/>
</dbReference>
<comment type="caution">
    <text evidence="7">Lacks conserved residue(s) required for the propagation of feature annotation.</text>
</comment>
<feature type="compositionally biased region" description="Polar residues" evidence="9">
    <location>
        <begin position="786"/>
        <end position="796"/>
    </location>
</feature>
<dbReference type="GO" id="GO:0005509">
    <property type="term" value="F:calcium ion binding"/>
    <property type="evidence" value="ECO:0007669"/>
    <property type="project" value="InterPro"/>
</dbReference>
<feature type="transmembrane region" description="Helical" evidence="10">
    <location>
        <begin position="2892"/>
        <end position="2917"/>
    </location>
</feature>
<keyword evidence="6" id="KW-0325">Glycoprotein</keyword>
<evidence type="ECO:0000256" key="4">
    <source>
        <dbReference type="ARBA" id="ARBA00023157"/>
    </source>
</evidence>
<evidence type="ECO:0000256" key="2">
    <source>
        <dbReference type="ARBA" id="ARBA00022737"/>
    </source>
</evidence>
<name>A0AA85F8Z4_9TREM</name>
<feature type="domain" description="TNFR-Cys" evidence="13">
    <location>
        <begin position="1206"/>
        <end position="1250"/>
    </location>
</feature>
<evidence type="ECO:0000256" key="8">
    <source>
        <dbReference type="PROSITE-ProRule" id="PRU00206"/>
    </source>
</evidence>
<sequence length="3007" mass="333612">MVIFTFILLILRIITVISRNFDELILIDQPELLSRLPHSRSWDLILQNPYQGTVEISESPVDKFQILVNITGNHLSDHERLKYRLRSTEDSLFVELYPQFSSPTHRNDGEEEKIYLQLLCVTIISLVLVVFVVSIIFSCWWTKSYKIPIDLGITDAVYYISLKHEDGLVDGEKKDSRKKSAESTSNINVANISTNSGNHCELIELISTPHSGSENTNQTKAHVYVSPTVAYATVSIGNNPQLNASALTTILPANYPLPRYVVAAGEMRSTGNNNTNVTSDLDRLPDGTIIGTPILLSANSSNGVIAGLLPDSSSTNINSSVTYVKLAKPFVVSCEQKVALDGLHTKEDHPLVMGSVQNVDTSSTPKTLATSSLRLRTLPSRRHVAKEFLDESVLATMSRSRIPLNNKIGVNQITQVHNEAVMTTAHTLPSGALVSLNPSVLLIRTSQPVKTINEECEGGMNETNQFNVITTVPELLNSKSLGTISTGIASAVPLYVRNSISGTSGELMTTSNVGYMPSFSIPSSVIPMSCNSHQILNHYLPGHGSDETSGILSDSEGSTSFTAGPQTNTFFLSHPFYPASGSSDVQVIQPVISSSGIMPKSTSSTFLKSLTSQITNPSVSTILPLTVLTERSNSSGATYMSTDLIAEMASCPQHSYLFRQSTSAAPETTISFNTVSVGTTLPTCEVTAMSIVTTTTTTSRSVTSYTTGLAVESSTTSSVQTIVEVDELIALSNESSIKLNTGKKSGHFSKDNMDKLCDDGNKRCLDKEHPSTSQKSCPNPPKRSVSLASKQSQRNANKSDDILDGTEADEVVDIEPNECVDLTSVKSIKSNQMDLITDITQTIQELHNETNNTHKSYDKVHSATLGRLPSSSSSKLELESLLPGSSVTLPANSSTTSNNPRSALKSSDKTGPKVNKHLRFTTLTIIALLLMLAIVIASPDSIGSLNEAKSKMETSIFFQSNDQPMKMVRYNVIKANIYQSDANTAPTITGFSSLVPESSNKESETKLKNSLLKTNNNNLESTSTSQFVHVTIWLPKKMIPTGEPNQDESSNWNKNKKQPNLTPQTIQLWLNQSSGTEVRIAEPIKRSSIHIYDVVDTRHILGTRICRQRYACDHSCDPGAGHACICQRGYRLAGPKDRARLASIGDRIGNMALENVQGRICLDIDECDKPSLRRECARLGGVCTNRPGDYACLCPSGQPCITCNTNCPKGYWMSGVCGRNQSVECKRCSTSCPPGMYEYKPCTQHSDRVCRACRPLCISEEFELSPCKGSSNRICKRKDLIPELVVPYKRNIWFENRKKVQEATVTLHPDDIGRLPLNKSIIIDRGSGYQVRLDFDILNLMPVLGPVDHSSSNDNHLFLSAASLLDQSLLEPDSYRWSSATGQYHTVHAYSLKANNTLSKLCPYPVPPLYRLGMRVYRNVTTATVPDASLPGHRPVLASCRTYKEHGYFPPLELDGFQSESEHYTQSFSSESKSIYDQPKTGTNGNPTPTVVACLEPGRLPSIFGSHWNAELASPRSIYYEEKQLCGQLKLDCQHCLASCAEELKASSLTCKPTSGAADNGRSPRLETCFDCCARDNCTDVCDKYPSHRCHVQLCSHGLRLDFSLIPEWPKQGEFLCHVQPAPSRPIYRLQWTLLYQGRPLTPDRFPASLVLPLSSITKENSDKNGVNTNINGWNLAGGLSGTSGSTITQTYRGLLNIQYTSGLEHLPDVIGGTDTMQSAYFWSKQTIPLVSGSGTGITYDPITSHSSPSPSPSDRFYSNTMLYTPSGVSNKIASIQVWPSQPLKVSTSAWTRLSGAPCATAEPLIEQLNIYTPALPPYIAMGEVKVEYLGNYMYAVSHSRIKPKLGFSLPKSSSLLGAVFYPASVERGHYLRASLALAWLTDSEIRHSDILTDSQKSTTKVRNSESSSASTASLKKQRFWVIDLTGQVDQFPGLFRLLVYPDNVEDDSDDGRSYNINVSNPNYLPRNRQNTQSQASSPDAIVEIEDNTSDDIDVDNLNTGLDLNGKVSEEEPLLDYDVGVFEERKFQVRILIPGPTIEPDYEKSFRLVILDASNRLDIRVKRAVQPLDEMALRRTYGQLSDGDGRPTLVDLLPSLAARQQAIQDNLSKRNSIRDGYRNENSDEYRLTKRHINPESTDQSSSSSSLYLNKDTFGPSSALVYSVIGILLLLSIILFIGFVTEPDPTMAWVRLGPIDSQSNLDGDRVALVSNPIHHHYNSCISRWFRVFLLMGYLCLKSAYTFGVTLTALAIIIRYMTCEYANKLGNLPEWNSLNDQSGQIMGTSLTRQKLLQDAMDIHLKNELIRQQTEVKRLRNICDRSVEAMFEQMNKRLDSISSLSASRRSRVLLSQAVAELARATATASALQLAEGLIAFNETAEWAMNRLQTDLVETERALGNSDWLTGARIIYSEVVRLRALTPDPNDPTRSFLAWTKLISAETNFNNIKGPQLSLPVNLPSLEPEQFVIPTPTIKRSQATHGKLSSSDEPEYGPVYVPFVSQSIDVETSGEFWSPYHAENSLSDIGGVNDLSDKSKNNDKNSLKTKYSNETTDTATAITPNNDDDRDSGDSSKSTSEENWIFSDFDLNWVHILGAALFLDALWLIHRVLHTVDTAERILYGDVVFIDLTEEGLRRRMTERNKLQKGFKHAFQTIMQPNTIRKLCASVIALLIVTQASAHLDRLLSQEMLDYIGYYDNLVLPVHLHARLVNVHVTRSAQRLNQYELTSLESEVSRRLRETQFLLHQWTLWLNDVEQEQCRLLLAYKAAAQNLRTKMLAQLNRNSALAKLNLPIHMINKEKQPSTSDWNHHSSFKIDDNKRHNEYSVADAIVPKHCRMTQSERDIELAEARRIDIPYCPLKPIVPKLFKDYNASLYFTEVVLQSENWLSTARDYLGRFLFCVFIYISAIILWNTMGSVIWLILNSVCSPSSLRLRPRFVFYVPGNQDHLPYINYRGTFLAVPWTEVQRASYIIGSSISHLPPFAAALKRLTRNSKWINFSHLEKASGHHEISK</sequence>
<evidence type="ECO:0000259" key="13">
    <source>
        <dbReference type="PROSITE" id="PS50050"/>
    </source>
</evidence>